<dbReference type="AlphaFoldDB" id="A0A2K9PJK7"/>
<protein>
    <submittedName>
        <fullName evidence="2">Uncharacterized protein</fullName>
    </submittedName>
</protein>
<proteinExistence type="predicted"/>
<keyword evidence="1" id="KW-0732">Signal</keyword>
<evidence type="ECO:0000256" key="1">
    <source>
        <dbReference type="SAM" id="SignalP"/>
    </source>
</evidence>
<accession>A0A2K9PJK7</accession>
<evidence type="ECO:0000313" key="2">
    <source>
        <dbReference type="EMBL" id="AUP77226.1"/>
    </source>
</evidence>
<sequence length="148" mass="16834">MKIKITLLSVCFFLIAASSFAQKKNAPKSIISKNIGIKKYHDSEELNRMQKGQLLQLYTERIEVLTNILPYIAFATKPGITMSTLGIPNSNENRKALDNQIENTENYVKNTIEFQNVILPYSDTGNLVAAVLFYEEIMKSIHTYGEFH</sequence>
<organism evidence="2 3">
    <name type="scientific">Flavivirga eckloniae</name>
    <dbReference type="NCBI Taxonomy" id="1803846"/>
    <lineage>
        <taxon>Bacteria</taxon>
        <taxon>Pseudomonadati</taxon>
        <taxon>Bacteroidota</taxon>
        <taxon>Flavobacteriia</taxon>
        <taxon>Flavobacteriales</taxon>
        <taxon>Flavobacteriaceae</taxon>
        <taxon>Flavivirga</taxon>
    </lineage>
</organism>
<evidence type="ECO:0000313" key="3">
    <source>
        <dbReference type="Proteomes" id="UP000235826"/>
    </source>
</evidence>
<dbReference type="EMBL" id="CP025791">
    <property type="protein sequence ID" value="AUP77226.1"/>
    <property type="molecule type" value="Genomic_DNA"/>
</dbReference>
<name>A0A2K9PJK7_9FLAO</name>
<dbReference type="RefSeq" id="WP_102753886.1">
    <property type="nucleotide sequence ID" value="NZ_CP025791.1"/>
</dbReference>
<keyword evidence="3" id="KW-1185">Reference proteome</keyword>
<reference evidence="2 3" key="1">
    <citation type="submission" date="2018-01" db="EMBL/GenBank/DDBJ databases">
        <title>Complete genome sequence of Flavivirga eckloniae ECD14 isolated from seaweed Ecklonia cava.</title>
        <authorList>
            <person name="Lee J.H."/>
            <person name="Baik K.S."/>
            <person name="Seong C.N."/>
        </authorList>
    </citation>
    <scope>NUCLEOTIDE SEQUENCE [LARGE SCALE GENOMIC DNA]</scope>
    <source>
        <strain evidence="2 3">ECD14</strain>
    </source>
</reference>
<gene>
    <name evidence="2" type="ORF">C1H87_00240</name>
</gene>
<dbReference type="Proteomes" id="UP000235826">
    <property type="component" value="Chromosome"/>
</dbReference>
<feature type="signal peptide" evidence="1">
    <location>
        <begin position="1"/>
        <end position="23"/>
    </location>
</feature>
<dbReference type="OrthoDB" id="1161684at2"/>
<feature type="chain" id="PRO_5014823941" evidence="1">
    <location>
        <begin position="24"/>
        <end position="148"/>
    </location>
</feature>
<dbReference type="KEGG" id="fek:C1H87_00240"/>